<organism evidence="10 11">
    <name type="scientific">Microbacterium gallinarum</name>
    <dbReference type="NCBI Taxonomy" id="2762209"/>
    <lineage>
        <taxon>Bacteria</taxon>
        <taxon>Bacillati</taxon>
        <taxon>Actinomycetota</taxon>
        <taxon>Actinomycetes</taxon>
        <taxon>Micrococcales</taxon>
        <taxon>Microbacteriaceae</taxon>
        <taxon>Microbacterium</taxon>
    </lineage>
</organism>
<reference evidence="10 11" key="1">
    <citation type="submission" date="2020-08" db="EMBL/GenBank/DDBJ databases">
        <title>A Genomic Blueprint of the Chicken Gut Microbiome.</title>
        <authorList>
            <person name="Gilroy R."/>
            <person name="Ravi A."/>
            <person name="Getino M."/>
            <person name="Pursley I."/>
            <person name="Horton D.L."/>
            <person name="Alikhan N.-F."/>
            <person name="Baker D."/>
            <person name="Gharbi K."/>
            <person name="Hall N."/>
            <person name="Watson M."/>
            <person name="Adriaenssens E.M."/>
            <person name="Foster-Nyarko E."/>
            <person name="Jarju S."/>
            <person name="Secka A."/>
            <person name="Antonio M."/>
            <person name="Oren A."/>
            <person name="Chaudhuri R."/>
            <person name="La Ragione R.M."/>
            <person name="Hildebrand F."/>
            <person name="Pallen M.J."/>
        </authorList>
    </citation>
    <scope>NUCLEOTIDE SEQUENCE [LARGE SCALE GENOMIC DNA]</scope>
    <source>
        <strain evidence="10 11">Sa1CUA4</strain>
    </source>
</reference>
<dbReference type="InterPro" id="IPR027417">
    <property type="entry name" value="P-loop_NTPase"/>
</dbReference>
<dbReference type="Proteomes" id="UP000602532">
    <property type="component" value="Unassembled WGS sequence"/>
</dbReference>
<proteinExistence type="inferred from homology"/>
<evidence type="ECO:0000256" key="1">
    <source>
        <dbReference type="ARBA" id="ARBA00009427"/>
    </source>
</evidence>
<dbReference type="CDD" id="cd02020">
    <property type="entry name" value="CMPK"/>
    <property type="match status" value="1"/>
</dbReference>
<keyword evidence="5 8" id="KW-0067">ATP-binding</keyword>
<dbReference type="RefSeq" id="WP_191766173.1">
    <property type="nucleotide sequence ID" value="NZ_JACSPM010000003.1"/>
</dbReference>
<dbReference type="InterPro" id="IPR011994">
    <property type="entry name" value="Cytidylate_kinase_dom"/>
</dbReference>
<dbReference type="SUPFAM" id="SSF52540">
    <property type="entry name" value="P-loop containing nucleoside triphosphate hydrolases"/>
    <property type="match status" value="1"/>
</dbReference>
<dbReference type="GO" id="GO:0016301">
    <property type="term" value="F:kinase activity"/>
    <property type="evidence" value="ECO:0007669"/>
    <property type="project" value="UniProtKB-KW"/>
</dbReference>
<comment type="caution">
    <text evidence="10">The sequence shown here is derived from an EMBL/GenBank/DDBJ whole genome shotgun (WGS) entry which is preliminary data.</text>
</comment>
<keyword evidence="8" id="KW-0963">Cytoplasm</keyword>
<dbReference type="EMBL" id="JACSPM010000003">
    <property type="protein sequence ID" value="MBD8023834.1"/>
    <property type="molecule type" value="Genomic_DNA"/>
</dbReference>
<comment type="subcellular location">
    <subcellularLocation>
        <location evidence="8">Cytoplasm</location>
    </subcellularLocation>
</comment>
<evidence type="ECO:0000313" key="10">
    <source>
        <dbReference type="EMBL" id="MBD8023834.1"/>
    </source>
</evidence>
<protein>
    <recommendedName>
        <fullName evidence="8">Cytidylate kinase</fullName>
        <shortName evidence="8">CK</shortName>
        <ecNumber evidence="8">2.7.4.25</ecNumber>
    </recommendedName>
    <alternativeName>
        <fullName evidence="8">Cytidine monophosphate kinase</fullName>
        <shortName evidence="8">CMP kinase</shortName>
    </alternativeName>
</protein>
<feature type="domain" description="Cytidylate kinase" evidence="9">
    <location>
        <begin position="24"/>
        <end position="235"/>
    </location>
</feature>
<evidence type="ECO:0000313" key="11">
    <source>
        <dbReference type="Proteomes" id="UP000602532"/>
    </source>
</evidence>
<comment type="catalytic activity">
    <reaction evidence="6 8">
        <text>dCMP + ATP = dCDP + ADP</text>
        <dbReference type="Rhea" id="RHEA:25094"/>
        <dbReference type="ChEBI" id="CHEBI:30616"/>
        <dbReference type="ChEBI" id="CHEBI:57566"/>
        <dbReference type="ChEBI" id="CHEBI:58593"/>
        <dbReference type="ChEBI" id="CHEBI:456216"/>
        <dbReference type="EC" id="2.7.4.25"/>
    </reaction>
</comment>
<dbReference type="HAMAP" id="MF_00238">
    <property type="entry name" value="Cytidyl_kinase_type1"/>
    <property type="match status" value="1"/>
</dbReference>
<dbReference type="NCBIfam" id="TIGR00017">
    <property type="entry name" value="cmk"/>
    <property type="match status" value="1"/>
</dbReference>
<name>A0ABR8X3D7_9MICO</name>
<keyword evidence="2 8" id="KW-0808">Transferase</keyword>
<gene>
    <name evidence="8 10" type="primary">cmk</name>
    <name evidence="10" type="ORF">H9622_09535</name>
</gene>
<dbReference type="Pfam" id="PF02224">
    <property type="entry name" value="Cytidylate_kin"/>
    <property type="match status" value="1"/>
</dbReference>
<dbReference type="InterPro" id="IPR003136">
    <property type="entry name" value="Cytidylate_kin"/>
</dbReference>
<sequence>MTDPATHSAETAAAPGAQSAPVVVAIDGPAGSGKSSVSKQVARRLGYGFLDTGAAYRALAWLALERGTDTSDSTSVVDVMGDFDYAISLDPDEHWVRVGETDVTHAIREPRVSEAVSGVARVPAVRQAVNVLFRSMVASSGRPGVVVEGRDITTVVAPDAPVRILLTAAPEVRAARRSAELSSQDAAAVAAALHKRDASDSTVVDFLTAAPGVEVVDSTHLDFDQTVDAVIGVIRTNVPAQTGAHDVI</sequence>
<keyword evidence="3 8" id="KW-0547">Nucleotide-binding</keyword>
<keyword evidence="4 8" id="KW-0418">Kinase</keyword>
<evidence type="ECO:0000256" key="2">
    <source>
        <dbReference type="ARBA" id="ARBA00022679"/>
    </source>
</evidence>
<evidence type="ECO:0000256" key="6">
    <source>
        <dbReference type="ARBA" id="ARBA00047615"/>
    </source>
</evidence>
<comment type="similarity">
    <text evidence="1 8">Belongs to the cytidylate kinase family. Type 1 subfamily.</text>
</comment>
<evidence type="ECO:0000256" key="4">
    <source>
        <dbReference type="ARBA" id="ARBA00022777"/>
    </source>
</evidence>
<evidence type="ECO:0000256" key="7">
    <source>
        <dbReference type="ARBA" id="ARBA00048478"/>
    </source>
</evidence>
<evidence type="ECO:0000259" key="9">
    <source>
        <dbReference type="Pfam" id="PF02224"/>
    </source>
</evidence>
<dbReference type="Gene3D" id="3.40.50.300">
    <property type="entry name" value="P-loop containing nucleotide triphosphate hydrolases"/>
    <property type="match status" value="1"/>
</dbReference>
<accession>A0ABR8X3D7</accession>
<feature type="binding site" evidence="8">
    <location>
        <begin position="28"/>
        <end position="36"/>
    </location>
    <ligand>
        <name>ATP</name>
        <dbReference type="ChEBI" id="CHEBI:30616"/>
    </ligand>
</feature>
<evidence type="ECO:0000256" key="3">
    <source>
        <dbReference type="ARBA" id="ARBA00022741"/>
    </source>
</evidence>
<dbReference type="EC" id="2.7.4.25" evidence="8"/>
<keyword evidence="11" id="KW-1185">Reference proteome</keyword>
<evidence type="ECO:0000256" key="5">
    <source>
        <dbReference type="ARBA" id="ARBA00022840"/>
    </source>
</evidence>
<comment type="catalytic activity">
    <reaction evidence="7 8">
        <text>CMP + ATP = CDP + ADP</text>
        <dbReference type="Rhea" id="RHEA:11600"/>
        <dbReference type="ChEBI" id="CHEBI:30616"/>
        <dbReference type="ChEBI" id="CHEBI:58069"/>
        <dbReference type="ChEBI" id="CHEBI:60377"/>
        <dbReference type="ChEBI" id="CHEBI:456216"/>
        <dbReference type="EC" id="2.7.4.25"/>
    </reaction>
</comment>
<evidence type="ECO:0000256" key="8">
    <source>
        <dbReference type="HAMAP-Rule" id="MF_00238"/>
    </source>
</evidence>